<dbReference type="RefSeq" id="WP_190997906.1">
    <property type="nucleotide sequence ID" value="NZ_JACXSI010000017.1"/>
</dbReference>
<gene>
    <name evidence="1" type="ORF">IEO70_08270</name>
</gene>
<dbReference type="Proteomes" id="UP000602076">
    <property type="component" value="Unassembled WGS sequence"/>
</dbReference>
<dbReference type="EMBL" id="JACXSI010000017">
    <property type="protein sequence ID" value="MBD3108360.1"/>
    <property type="molecule type" value="Genomic_DNA"/>
</dbReference>
<keyword evidence="2" id="KW-1185">Reference proteome</keyword>
<proteinExistence type="predicted"/>
<evidence type="ECO:0008006" key="3">
    <source>
        <dbReference type="Google" id="ProtNLM"/>
    </source>
</evidence>
<sequence>MHITKIEDLKTLHHQSLDLGNEVLENRYLHIMIVLANLANTMTSLESEENTAVLRTELLSQYKEGIQSILLLGEECGFEAEWMEDYPHIKVNGDLSTHLMQLLEAIALFRVKKSAIMYKALLSQYLQLGKMLGIELEDITIESLQS</sequence>
<name>A0A927CZ12_9BACI</name>
<evidence type="ECO:0000313" key="2">
    <source>
        <dbReference type="Proteomes" id="UP000602076"/>
    </source>
</evidence>
<organism evidence="1 2">
    <name type="scientific">Peribacillus faecalis</name>
    <dbReference type="NCBI Taxonomy" id="2772559"/>
    <lineage>
        <taxon>Bacteria</taxon>
        <taxon>Bacillati</taxon>
        <taxon>Bacillota</taxon>
        <taxon>Bacilli</taxon>
        <taxon>Bacillales</taxon>
        <taxon>Bacillaceae</taxon>
        <taxon>Peribacillus</taxon>
    </lineage>
</organism>
<evidence type="ECO:0000313" key="1">
    <source>
        <dbReference type="EMBL" id="MBD3108360.1"/>
    </source>
</evidence>
<dbReference type="AlphaFoldDB" id="A0A927CZ12"/>
<accession>A0A927CZ12</accession>
<protein>
    <recommendedName>
        <fullName evidence="3">dUTPase</fullName>
    </recommendedName>
</protein>
<reference evidence="1" key="1">
    <citation type="submission" date="2020-09" db="EMBL/GenBank/DDBJ databases">
        <title>Bacillus faecalis sp. nov., a moderately halophilic bacterium isolated from cow faeces.</title>
        <authorList>
            <person name="Jiang L."/>
            <person name="Lee J."/>
        </authorList>
    </citation>
    <scope>NUCLEOTIDE SEQUENCE</scope>
    <source>
        <strain evidence="1">AGMB 02131</strain>
    </source>
</reference>
<comment type="caution">
    <text evidence="1">The sequence shown here is derived from an EMBL/GenBank/DDBJ whole genome shotgun (WGS) entry which is preliminary data.</text>
</comment>